<dbReference type="InterPro" id="IPR013656">
    <property type="entry name" value="PAS_4"/>
</dbReference>
<dbReference type="EC" id="2.7.13.3" evidence="2"/>
<dbReference type="GO" id="GO:0000155">
    <property type="term" value="F:phosphorelay sensor kinase activity"/>
    <property type="evidence" value="ECO:0007669"/>
    <property type="project" value="InterPro"/>
</dbReference>
<comment type="caution">
    <text evidence="4">The sequence shown here is derived from an EMBL/GenBank/DDBJ whole genome shotgun (WGS) entry which is preliminary data.</text>
</comment>
<dbReference type="CDD" id="cd00130">
    <property type="entry name" value="PAS"/>
    <property type="match status" value="1"/>
</dbReference>
<feature type="domain" description="PAS fold-4" evidence="3">
    <location>
        <begin position="14"/>
        <end position="122"/>
    </location>
</feature>
<dbReference type="Proteomes" id="UP000186720">
    <property type="component" value="Unassembled WGS sequence"/>
</dbReference>
<evidence type="ECO:0000313" key="4">
    <source>
        <dbReference type="EMBL" id="OKS88148.1"/>
    </source>
</evidence>
<gene>
    <name evidence="4" type="ORF">RG47T_3612</name>
</gene>
<proteinExistence type="predicted"/>
<evidence type="ECO:0000259" key="3">
    <source>
        <dbReference type="Pfam" id="PF08448"/>
    </source>
</evidence>
<reference evidence="4 5" key="1">
    <citation type="submission" date="2016-11" db="EMBL/GenBank/DDBJ databases">
        <title>Whole Genome Sequencing of Mucilaginibacter polytrichastri RG4-7(T) isolated from the moss sample.</title>
        <authorList>
            <person name="Li Y."/>
        </authorList>
    </citation>
    <scope>NUCLEOTIDE SEQUENCE [LARGE SCALE GENOMIC DNA]</scope>
    <source>
        <strain evidence="4 5">RG4-7</strain>
    </source>
</reference>
<sequence>MDYFLQINQFLKDSLFFYTIAIGMDGRYTYVSKNYDRNFGFTGGTLLGAAFSVTLHPEDIAICERVGAACFGAPGELCAATLRKHDGIGGYVTTQWEMQALFNEQGQPDGIFCIGYNITEVVTTRTRLTEIGFIQSHQVRKPLANIIGLSTMIQQESDERVQELCVMLEKSTSELDEVIKDISAKTDQ</sequence>
<dbReference type="Pfam" id="PF08448">
    <property type="entry name" value="PAS_4"/>
    <property type="match status" value="1"/>
</dbReference>
<dbReference type="RefSeq" id="WP_074490713.1">
    <property type="nucleotide sequence ID" value="NZ_FPAM01000010.1"/>
</dbReference>
<dbReference type="InterPro" id="IPR000014">
    <property type="entry name" value="PAS"/>
</dbReference>
<dbReference type="InterPro" id="IPR035965">
    <property type="entry name" value="PAS-like_dom_sf"/>
</dbReference>
<protein>
    <recommendedName>
        <fullName evidence="2">histidine kinase</fullName>
        <ecNumber evidence="2">2.7.13.3</ecNumber>
    </recommendedName>
</protein>
<keyword evidence="5" id="KW-1185">Reference proteome</keyword>
<evidence type="ECO:0000313" key="5">
    <source>
        <dbReference type="Proteomes" id="UP000186720"/>
    </source>
</evidence>
<evidence type="ECO:0000256" key="2">
    <source>
        <dbReference type="ARBA" id="ARBA00012438"/>
    </source>
</evidence>
<dbReference type="EMBL" id="MPPL01000001">
    <property type="protein sequence ID" value="OKS88148.1"/>
    <property type="molecule type" value="Genomic_DNA"/>
</dbReference>
<dbReference type="CDD" id="cd00082">
    <property type="entry name" value="HisKA"/>
    <property type="match status" value="1"/>
</dbReference>
<dbReference type="InterPro" id="IPR003661">
    <property type="entry name" value="HisK_dim/P_dom"/>
</dbReference>
<comment type="catalytic activity">
    <reaction evidence="1">
        <text>ATP + protein L-histidine = ADP + protein N-phospho-L-histidine.</text>
        <dbReference type="EC" id="2.7.13.3"/>
    </reaction>
</comment>
<dbReference type="Gene3D" id="1.10.287.130">
    <property type="match status" value="1"/>
</dbReference>
<dbReference type="Gene3D" id="3.30.450.20">
    <property type="entry name" value="PAS domain"/>
    <property type="match status" value="1"/>
</dbReference>
<dbReference type="AlphaFoldDB" id="A0A1Q6A2C0"/>
<dbReference type="STRING" id="1302689.RG47T_3612"/>
<accession>A0A1Q6A2C0</accession>
<evidence type="ECO:0000256" key="1">
    <source>
        <dbReference type="ARBA" id="ARBA00000085"/>
    </source>
</evidence>
<organism evidence="4 5">
    <name type="scientific">Mucilaginibacter polytrichastri</name>
    <dbReference type="NCBI Taxonomy" id="1302689"/>
    <lineage>
        <taxon>Bacteria</taxon>
        <taxon>Pseudomonadati</taxon>
        <taxon>Bacteroidota</taxon>
        <taxon>Sphingobacteriia</taxon>
        <taxon>Sphingobacteriales</taxon>
        <taxon>Sphingobacteriaceae</taxon>
        <taxon>Mucilaginibacter</taxon>
    </lineage>
</organism>
<name>A0A1Q6A2C0_9SPHI</name>
<dbReference type="OrthoDB" id="9124519at2"/>
<dbReference type="SUPFAM" id="SSF55785">
    <property type="entry name" value="PYP-like sensor domain (PAS domain)"/>
    <property type="match status" value="1"/>
</dbReference>